<evidence type="ECO:0000256" key="1">
    <source>
        <dbReference type="SAM" id="MobiDB-lite"/>
    </source>
</evidence>
<feature type="region of interest" description="Disordered" evidence="1">
    <location>
        <begin position="71"/>
        <end position="97"/>
    </location>
</feature>
<keyword evidence="4" id="KW-1185">Reference proteome</keyword>
<organism evidence="3 4">
    <name type="scientific">Cutaneotrichosporon oleaginosum</name>
    <dbReference type="NCBI Taxonomy" id="879819"/>
    <lineage>
        <taxon>Eukaryota</taxon>
        <taxon>Fungi</taxon>
        <taxon>Dikarya</taxon>
        <taxon>Basidiomycota</taxon>
        <taxon>Agaricomycotina</taxon>
        <taxon>Tremellomycetes</taxon>
        <taxon>Trichosporonales</taxon>
        <taxon>Trichosporonaceae</taxon>
        <taxon>Cutaneotrichosporon</taxon>
    </lineage>
</organism>
<dbReference type="InterPro" id="IPR028036">
    <property type="entry name" value="DMAC1-like_dom"/>
</dbReference>
<evidence type="ECO:0000259" key="2">
    <source>
        <dbReference type="Pfam" id="PF15055"/>
    </source>
</evidence>
<gene>
    <name evidence="3" type="ORF">CC85DRAFT_287435</name>
</gene>
<dbReference type="Pfam" id="PF15055">
    <property type="entry name" value="DMAC1_Dmo2"/>
    <property type="match status" value="1"/>
</dbReference>
<dbReference type="RefSeq" id="XP_018276953.1">
    <property type="nucleotide sequence ID" value="XM_018423872.1"/>
</dbReference>
<feature type="compositionally biased region" description="Low complexity" evidence="1">
    <location>
        <begin position="1"/>
        <end position="18"/>
    </location>
</feature>
<feature type="domain" description="Distal membrane-arm assembly complex protein 1-like" evidence="2">
    <location>
        <begin position="25"/>
        <end position="56"/>
    </location>
</feature>
<evidence type="ECO:0000313" key="4">
    <source>
        <dbReference type="Proteomes" id="UP000053611"/>
    </source>
</evidence>
<dbReference type="Proteomes" id="UP000053611">
    <property type="component" value="Unassembled WGS sequence"/>
</dbReference>
<protein>
    <recommendedName>
        <fullName evidence="2">Distal membrane-arm assembly complex protein 1-like domain-containing protein</fullName>
    </recommendedName>
</protein>
<name>A0A0J0XHH7_9TREE</name>
<sequence>MSTHAPTSSPTATQTPAPEENKWQDCTACRLTGAATLSGVGLYALYEAGQQGAFAKVRPKGGPRGAPITAAVGVGESRGGMRAGNPGRGTTAATRSG</sequence>
<dbReference type="EMBL" id="KQ087234">
    <property type="protein sequence ID" value="KLT40462.1"/>
    <property type="molecule type" value="Genomic_DNA"/>
</dbReference>
<proteinExistence type="predicted"/>
<evidence type="ECO:0000313" key="3">
    <source>
        <dbReference type="EMBL" id="KLT40462.1"/>
    </source>
</evidence>
<dbReference type="OrthoDB" id="6604875at2759"/>
<reference evidence="3 4" key="1">
    <citation type="submission" date="2015-03" db="EMBL/GenBank/DDBJ databases">
        <title>Genomics and transcriptomics of the oil-accumulating basidiomycete yeast T. oleaginosus allow insights into substrate utilization and the diverse evolutionary trajectories of mating systems in fungi.</title>
        <authorList>
            <consortium name="DOE Joint Genome Institute"/>
            <person name="Kourist R."/>
            <person name="Kracht O."/>
            <person name="Bracharz F."/>
            <person name="Lipzen A."/>
            <person name="Nolan M."/>
            <person name="Ohm R."/>
            <person name="Grigoriev I."/>
            <person name="Sun S."/>
            <person name="Heitman J."/>
            <person name="Bruck T."/>
            <person name="Nowrousian M."/>
        </authorList>
    </citation>
    <scope>NUCLEOTIDE SEQUENCE [LARGE SCALE GENOMIC DNA]</scope>
    <source>
        <strain evidence="3 4">IBC0246</strain>
    </source>
</reference>
<feature type="region of interest" description="Disordered" evidence="1">
    <location>
        <begin position="1"/>
        <end position="22"/>
    </location>
</feature>
<dbReference type="GeneID" id="28984475"/>
<accession>A0A0J0XHH7</accession>
<dbReference type="STRING" id="879819.A0A0J0XHH7"/>
<dbReference type="AlphaFoldDB" id="A0A0J0XHH7"/>